<reference evidence="3" key="2">
    <citation type="submission" date="2021-03" db="EMBL/GenBank/DDBJ databases">
        <title>Acinetobacter spp. whole-genome sequenced from Terengganu.</title>
        <authorList>
            <person name="Mohd Rani F."/>
        </authorList>
    </citation>
    <scope>NUCLEOTIDE SEQUENCE</scope>
    <source>
        <strain evidence="3">AC1502</strain>
    </source>
</reference>
<dbReference type="SUPFAM" id="SSF46785">
    <property type="entry name" value="Winged helix' DNA-binding domain"/>
    <property type="match status" value="2"/>
</dbReference>
<reference evidence="4 5" key="1">
    <citation type="submission" date="2018-08" db="EMBL/GenBank/DDBJ databases">
        <title>Analysis of the genomic diversity of Mexican Acinetobacter haemolyticus clinical isolates.</title>
        <authorList>
            <person name="Castro-Jaimes S."/>
            <person name="Cevallos M.A."/>
        </authorList>
    </citation>
    <scope>NUCLEOTIDE SEQUENCE [LARGE SCALE GENOMIC DNA]</scope>
    <source>
        <strain evidence="4 5">AN43</strain>
        <plasmid evidence="4">pAhaemAN43b</plasmid>
        <plasmid evidence="5">pahaeman43b</plasmid>
    </source>
</reference>
<dbReference type="EMBL" id="CP031977">
    <property type="protein sequence ID" value="QHI15055.1"/>
    <property type="molecule type" value="Genomic_DNA"/>
</dbReference>
<evidence type="ECO:0000313" key="3">
    <source>
        <dbReference type="EMBL" id="MBO3659506.1"/>
    </source>
</evidence>
<dbReference type="Pfam" id="PF01051">
    <property type="entry name" value="Rep3_N"/>
    <property type="match status" value="1"/>
</dbReference>
<gene>
    <name evidence="3" type="primary">repM</name>
    <name evidence="4" type="ORF">AhaeAN43_17150</name>
    <name evidence="3" type="ORF">J5N55_15660</name>
</gene>
<dbReference type="Pfam" id="PF21205">
    <property type="entry name" value="Rep3_C"/>
    <property type="match status" value="1"/>
</dbReference>
<proteinExistence type="inferred from homology"/>
<dbReference type="InterPro" id="IPR036390">
    <property type="entry name" value="WH_DNA-bd_sf"/>
</dbReference>
<dbReference type="GeneID" id="92836916"/>
<accession>A0A1L6KSP7</accession>
<sequence>MSNIVYKDNNLVEASYSLNLSEQRLILIAIIAAREIEKELTSDTILTIHASEYMKQFNLGRQASYEALQSACDNLFERHLNYKAVDPITGKIGIYKSRWVSKVGYVKEEGCVQLIFAPDIIPLFVKLEEKFTRYELKQISPLTSIYAIRLYELLIRWRSTGKLYISIDELRSKLGLIEDEYKKMGDFKKRVLTVALNQINKFTDITVSYIQKKEGRNISELHFMFEEKEQNKTSTSAPLEPTYKLTAKQCIFFAKKLCDITNYPKFGNDFAHRGETLEDFQERISSDLLDSDNVRKYFSYLLEVGYAPKYKK</sequence>
<keyword evidence="4" id="KW-0614">Plasmid</keyword>
<evidence type="ECO:0000259" key="2">
    <source>
        <dbReference type="Pfam" id="PF01051"/>
    </source>
</evidence>
<dbReference type="RefSeq" id="WP_002046604.1">
    <property type="nucleotide sequence ID" value="NZ_BKQF01000162.1"/>
</dbReference>
<dbReference type="GO" id="GO:0003887">
    <property type="term" value="F:DNA-directed DNA polymerase activity"/>
    <property type="evidence" value="ECO:0007669"/>
    <property type="project" value="InterPro"/>
</dbReference>
<comment type="similarity">
    <text evidence="1">Belongs to the initiator RepB protein family.</text>
</comment>
<dbReference type="InterPro" id="IPR000525">
    <property type="entry name" value="Initiator_Rep_WH1"/>
</dbReference>
<dbReference type="AlphaFoldDB" id="A0A1L6KSP7"/>
<geneLocation type="plasmid" evidence="5">
    <name>pahaeman43b</name>
</geneLocation>
<organism evidence="4 5">
    <name type="scientific">Acinetobacter haemolyticus</name>
    <dbReference type="NCBI Taxonomy" id="29430"/>
    <lineage>
        <taxon>Bacteria</taxon>
        <taxon>Pseudomonadati</taxon>
        <taxon>Pseudomonadota</taxon>
        <taxon>Gammaproteobacteria</taxon>
        <taxon>Moraxellales</taxon>
        <taxon>Moraxellaceae</taxon>
        <taxon>Acinetobacter</taxon>
    </lineage>
</organism>
<protein>
    <submittedName>
        <fullName evidence="4">RepB family plasmid replication initiator protein</fullName>
    </submittedName>
    <submittedName>
        <fullName evidence="3">Replication initiation protein RepM</fullName>
    </submittedName>
</protein>
<dbReference type="Proteomes" id="UP000670925">
    <property type="component" value="Unassembled WGS sequence"/>
</dbReference>
<dbReference type="EMBL" id="JAGFOT010000026">
    <property type="protein sequence ID" value="MBO3659506.1"/>
    <property type="molecule type" value="Genomic_DNA"/>
</dbReference>
<evidence type="ECO:0000313" key="4">
    <source>
        <dbReference type="EMBL" id="QHI15055.1"/>
    </source>
</evidence>
<geneLocation type="plasmid" evidence="4">
    <name>pAhaemAN43b</name>
</geneLocation>
<dbReference type="Gene3D" id="1.10.10.10">
    <property type="entry name" value="Winged helix-like DNA-binding domain superfamily/Winged helix DNA-binding domain"/>
    <property type="match status" value="2"/>
</dbReference>
<dbReference type="KEGG" id="ahl:AHTJS_16905"/>
<evidence type="ECO:0000313" key="5">
    <source>
        <dbReference type="Proteomes" id="UP000463868"/>
    </source>
</evidence>
<dbReference type="InterPro" id="IPR036388">
    <property type="entry name" value="WH-like_DNA-bd_sf"/>
</dbReference>
<dbReference type="NCBIfam" id="NF038290">
    <property type="entry name" value="repM_Acin"/>
    <property type="match status" value="1"/>
</dbReference>
<feature type="domain" description="Initiator Rep protein WH1" evidence="2">
    <location>
        <begin position="4"/>
        <end position="154"/>
    </location>
</feature>
<dbReference type="Proteomes" id="UP000463868">
    <property type="component" value="Plasmid pAhaemAN43b"/>
</dbReference>
<name>A0A1L6KSP7_ACIHA</name>
<dbReference type="GO" id="GO:0006270">
    <property type="term" value="P:DNA replication initiation"/>
    <property type="evidence" value="ECO:0007669"/>
    <property type="project" value="InterPro"/>
</dbReference>
<dbReference type="OrthoDB" id="7060771at2"/>
<evidence type="ECO:0000256" key="1">
    <source>
        <dbReference type="ARBA" id="ARBA00038283"/>
    </source>
</evidence>